<feature type="region of interest" description="Disordered" evidence="2">
    <location>
        <begin position="411"/>
        <end position="470"/>
    </location>
</feature>
<feature type="compositionally biased region" description="Basic and acidic residues" evidence="2">
    <location>
        <begin position="443"/>
        <end position="467"/>
    </location>
</feature>
<dbReference type="Gene3D" id="1.25.40.20">
    <property type="entry name" value="Ankyrin repeat-containing domain"/>
    <property type="match status" value="1"/>
</dbReference>
<reference evidence="3" key="1">
    <citation type="journal article" date="2021" name="IMA Fungus">
        <title>Genomic characterization of three marine fungi, including Emericellopsis atlantica sp. nov. with signatures of a generalist lifestyle and marine biomass degradation.</title>
        <authorList>
            <person name="Hagestad O.C."/>
            <person name="Hou L."/>
            <person name="Andersen J.H."/>
            <person name="Hansen E.H."/>
            <person name="Altermark B."/>
            <person name="Li C."/>
            <person name="Kuhnert E."/>
            <person name="Cox R.J."/>
            <person name="Crous P.W."/>
            <person name="Spatafora J.W."/>
            <person name="Lail K."/>
            <person name="Amirebrahimi M."/>
            <person name="Lipzen A."/>
            <person name="Pangilinan J."/>
            <person name="Andreopoulos W."/>
            <person name="Hayes R.D."/>
            <person name="Ng V."/>
            <person name="Grigoriev I.V."/>
            <person name="Jackson S.A."/>
            <person name="Sutton T.D.S."/>
            <person name="Dobson A.D.W."/>
            <person name="Rama T."/>
        </authorList>
    </citation>
    <scope>NUCLEOTIDE SEQUENCE</scope>
    <source>
        <strain evidence="3">TRa018bII</strain>
    </source>
</reference>
<dbReference type="InterPro" id="IPR002110">
    <property type="entry name" value="Ankyrin_rpt"/>
</dbReference>
<gene>
    <name evidence="3" type="ORF">BJ875DRAFT_512636</name>
</gene>
<evidence type="ECO:0000313" key="4">
    <source>
        <dbReference type="Proteomes" id="UP000824998"/>
    </source>
</evidence>
<dbReference type="OrthoDB" id="539213at2759"/>
<dbReference type="AlphaFoldDB" id="A0A9P7YHG6"/>
<dbReference type="PROSITE" id="PS50088">
    <property type="entry name" value="ANK_REPEAT"/>
    <property type="match status" value="1"/>
</dbReference>
<organism evidence="3 4">
    <name type="scientific">Amylocarpus encephaloides</name>
    <dbReference type="NCBI Taxonomy" id="45428"/>
    <lineage>
        <taxon>Eukaryota</taxon>
        <taxon>Fungi</taxon>
        <taxon>Dikarya</taxon>
        <taxon>Ascomycota</taxon>
        <taxon>Pezizomycotina</taxon>
        <taxon>Leotiomycetes</taxon>
        <taxon>Helotiales</taxon>
        <taxon>Helotiales incertae sedis</taxon>
        <taxon>Amylocarpus</taxon>
    </lineage>
</organism>
<dbReference type="EMBL" id="MU251508">
    <property type="protein sequence ID" value="KAG9233267.1"/>
    <property type="molecule type" value="Genomic_DNA"/>
</dbReference>
<accession>A0A9P7YHG6</accession>
<keyword evidence="4" id="KW-1185">Reference proteome</keyword>
<name>A0A9P7YHG6_9HELO</name>
<dbReference type="SUPFAM" id="SSF48403">
    <property type="entry name" value="Ankyrin repeat"/>
    <property type="match status" value="1"/>
</dbReference>
<feature type="compositionally biased region" description="Acidic residues" evidence="2">
    <location>
        <begin position="416"/>
        <end position="427"/>
    </location>
</feature>
<evidence type="ECO:0000256" key="1">
    <source>
        <dbReference type="PROSITE-ProRule" id="PRU00023"/>
    </source>
</evidence>
<proteinExistence type="predicted"/>
<keyword evidence="1" id="KW-0040">ANK repeat</keyword>
<evidence type="ECO:0000313" key="3">
    <source>
        <dbReference type="EMBL" id="KAG9233267.1"/>
    </source>
</evidence>
<dbReference type="Pfam" id="PF13606">
    <property type="entry name" value="Ank_3"/>
    <property type="match status" value="1"/>
</dbReference>
<dbReference type="Proteomes" id="UP000824998">
    <property type="component" value="Unassembled WGS sequence"/>
</dbReference>
<feature type="repeat" description="ANK" evidence="1">
    <location>
        <begin position="112"/>
        <end position="144"/>
    </location>
</feature>
<comment type="caution">
    <text evidence="3">The sequence shown here is derived from an EMBL/GenBank/DDBJ whole genome shotgun (WGS) entry which is preliminary data.</text>
</comment>
<evidence type="ECO:0000256" key="2">
    <source>
        <dbReference type="SAM" id="MobiDB-lite"/>
    </source>
</evidence>
<protein>
    <submittedName>
        <fullName evidence="3">Uncharacterized protein</fullName>
    </submittedName>
</protein>
<dbReference type="PROSITE" id="PS50297">
    <property type="entry name" value="ANK_REP_REGION"/>
    <property type="match status" value="1"/>
</dbReference>
<dbReference type="InterPro" id="IPR036770">
    <property type="entry name" value="Ankyrin_rpt-contain_sf"/>
</dbReference>
<dbReference type="SMART" id="SM00248">
    <property type="entry name" value="ANK"/>
    <property type="match status" value="1"/>
</dbReference>
<sequence>MTPEGLVIASFPTIMGDSRSPLSRNSPIVTREPPIEHFAAKISVVPSKSCSPPPHVVTFEFVSNHDPSAKLAYHNMIPNNSEIFQIIKNGTLWEFEQALENRTASLTDRDEEGRSLLNYAVSSKNANICKFLLSKGADADAIEMSFDGDIMHIHLQTFGDEDLPIESHEVPECCKIFLKSGADFSATINDPDLNQASISAIVGILLWGRLASIRYVLDNNWPLIDPSTTYQNTACCDTELSLLVLLASSAGYDDVLGIGTPHGSPCITEKAIILIQRKFDISCRNCDGGTLLYTILKCSRLREKTDLLSALLVGGDNDAYEQSGSTPKKLLMLFIATGVDVYATDDSGRTAAMAARRYNRLQEWNEALEYCGFDIEEVYAASRDGARQGTQISKIYFEDYCRIRPHDPQESRVVEVDDTEDMIESESESQREIEEVYQNRYDNGGREYLHKGENRDKGLPESNDDGKIYSPLDVGRGSTFLGGTTNDLNSPDYLDGFGHEDANAVAELDAHGASGDLMAPSERQVNRLEADDYERLSLDFLNPNAGNMDGNFDFLDLNAGNMDGDFDFFNPNTGNTDGNFDSNAGNMNGDFDFFNTNTGNTIGNFGFLDSNAGNMDGNFNFLDPNEGNLDSMDWFPE</sequence>